<accession>A0A7E4UTG7</accession>
<evidence type="ECO:0000313" key="1">
    <source>
        <dbReference type="Proteomes" id="UP000492821"/>
    </source>
</evidence>
<evidence type="ECO:0000313" key="2">
    <source>
        <dbReference type="WBParaSite" id="Pan_g12624.t1"/>
    </source>
</evidence>
<protein>
    <submittedName>
        <fullName evidence="2">Ovule protein</fullName>
    </submittedName>
</protein>
<name>A0A7E4UTG7_PANRE</name>
<proteinExistence type="predicted"/>
<reference evidence="1" key="1">
    <citation type="journal article" date="2013" name="Genetics">
        <title>The draft genome and transcriptome of Panagrellus redivivus are shaped by the harsh demands of a free-living lifestyle.</title>
        <authorList>
            <person name="Srinivasan J."/>
            <person name="Dillman A.R."/>
            <person name="Macchietto M.G."/>
            <person name="Heikkinen L."/>
            <person name="Lakso M."/>
            <person name="Fracchia K.M."/>
            <person name="Antoshechkin I."/>
            <person name="Mortazavi A."/>
            <person name="Wong G."/>
            <person name="Sternberg P.W."/>
        </authorList>
    </citation>
    <scope>NUCLEOTIDE SEQUENCE [LARGE SCALE GENOMIC DNA]</scope>
    <source>
        <strain evidence="1">MT8872</strain>
    </source>
</reference>
<dbReference type="Proteomes" id="UP000492821">
    <property type="component" value="Unassembled WGS sequence"/>
</dbReference>
<reference evidence="2" key="2">
    <citation type="submission" date="2020-10" db="UniProtKB">
        <authorList>
            <consortium name="WormBaseParasite"/>
        </authorList>
    </citation>
    <scope>IDENTIFICATION</scope>
</reference>
<keyword evidence="1" id="KW-1185">Reference proteome</keyword>
<dbReference type="WBParaSite" id="Pan_g12624.t1">
    <property type="protein sequence ID" value="Pan_g12624.t1"/>
    <property type="gene ID" value="Pan_g12624"/>
</dbReference>
<sequence>MGWIWLKGVKNEFNSSSSTDNPNPEKNEEAHWCCLSEKKEEEKFPCSSYHLYESNPFSASSNRQSLKSLYTSNQCIEYQELFRNYA</sequence>
<dbReference type="AlphaFoldDB" id="A0A7E4UTG7"/>
<organism evidence="1 2">
    <name type="scientific">Panagrellus redivivus</name>
    <name type="common">Microworm</name>
    <dbReference type="NCBI Taxonomy" id="6233"/>
    <lineage>
        <taxon>Eukaryota</taxon>
        <taxon>Metazoa</taxon>
        <taxon>Ecdysozoa</taxon>
        <taxon>Nematoda</taxon>
        <taxon>Chromadorea</taxon>
        <taxon>Rhabditida</taxon>
        <taxon>Tylenchina</taxon>
        <taxon>Panagrolaimomorpha</taxon>
        <taxon>Panagrolaimoidea</taxon>
        <taxon>Panagrolaimidae</taxon>
        <taxon>Panagrellus</taxon>
    </lineage>
</organism>